<gene>
    <name evidence="9 11" type="primary">cysQ</name>
    <name evidence="11" type="ORF">GCM10007391_03010</name>
</gene>
<dbReference type="InterPro" id="IPR020583">
    <property type="entry name" value="Inositol_monoP_metal-BS"/>
</dbReference>
<dbReference type="GO" id="GO:0000287">
    <property type="term" value="F:magnesium ion binding"/>
    <property type="evidence" value="ECO:0007669"/>
    <property type="project" value="UniProtKB-UniRule"/>
</dbReference>
<dbReference type="CDD" id="cd01638">
    <property type="entry name" value="CysQ"/>
    <property type="match status" value="1"/>
</dbReference>
<keyword evidence="7 9" id="KW-0460">Magnesium</keyword>
<keyword evidence="5 9" id="KW-0479">Metal-binding</keyword>
<dbReference type="InterPro" id="IPR006240">
    <property type="entry name" value="CysQ"/>
</dbReference>
<keyword evidence="4 9" id="KW-0997">Cell inner membrane</keyword>
<dbReference type="InterPro" id="IPR000760">
    <property type="entry name" value="Inositol_monophosphatase-like"/>
</dbReference>
<dbReference type="PANTHER" id="PTHR43028:SF5">
    <property type="entry name" value="3'(2'),5'-BISPHOSPHATE NUCLEOTIDASE 1"/>
    <property type="match status" value="1"/>
</dbReference>
<evidence type="ECO:0000256" key="2">
    <source>
        <dbReference type="ARBA" id="ARBA00005289"/>
    </source>
</evidence>
<dbReference type="PROSITE" id="PS00629">
    <property type="entry name" value="IMP_1"/>
    <property type="match status" value="1"/>
</dbReference>
<dbReference type="GO" id="GO:0005886">
    <property type="term" value="C:plasma membrane"/>
    <property type="evidence" value="ECO:0007669"/>
    <property type="project" value="UniProtKB-SubCell"/>
</dbReference>
<comment type="catalytic activity">
    <reaction evidence="1 9">
        <text>adenosine 3',5'-bisphosphate + H2O = AMP + phosphate</text>
        <dbReference type="Rhea" id="RHEA:10040"/>
        <dbReference type="ChEBI" id="CHEBI:15377"/>
        <dbReference type="ChEBI" id="CHEBI:43474"/>
        <dbReference type="ChEBI" id="CHEBI:58343"/>
        <dbReference type="ChEBI" id="CHEBI:456215"/>
        <dbReference type="EC" id="3.1.3.7"/>
    </reaction>
</comment>
<dbReference type="PANTHER" id="PTHR43028">
    <property type="entry name" value="3'(2'),5'-BISPHOSPHATE NUCLEOTIDASE 1"/>
    <property type="match status" value="1"/>
</dbReference>
<proteinExistence type="inferred from homology"/>
<dbReference type="GO" id="GO:0050427">
    <property type="term" value="P:3'-phosphoadenosine 5'-phosphosulfate metabolic process"/>
    <property type="evidence" value="ECO:0007669"/>
    <property type="project" value="TreeGrafter"/>
</dbReference>
<keyword evidence="8 9" id="KW-0472">Membrane</keyword>
<comment type="subcellular location">
    <subcellularLocation>
        <location evidence="9">Cell inner membrane</location>
        <topology evidence="9">Peripheral membrane protein</topology>
        <orientation evidence="9">Cytoplasmic side</orientation>
    </subcellularLocation>
</comment>
<dbReference type="HAMAP" id="MF_02095">
    <property type="entry name" value="CysQ"/>
    <property type="match status" value="1"/>
</dbReference>
<feature type="binding site" evidence="10">
    <location>
        <position position="214"/>
    </location>
    <ligand>
        <name>Mg(2+)</name>
        <dbReference type="ChEBI" id="CHEBI:18420"/>
        <label>1</label>
        <note>catalytic</note>
    </ligand>
</feature>
<dbReference type="InterPro" id="IPR050725">
    <property type="entry name" value="CysQ/Inositol_MonoPase"/>
</dbReference>
<dbReference type="Gene3D" id="3.40.190.80">
    <property type="match status" value="1"/>
</dbReference>
<feature type="binding site" evidence="9">
    <location>
        <position position="67"/>
    </location>
    <ligand>
        <name>substrate</name>
    </ligand>
</feature>
<comment type="similarity">
    <text evidence="2 9">Belongs to the inositol monophosphatase superfamily. CysQ family.</text>
</comment>
<keyword evidence="3 9" id="KW-1003">Cell membrane</keyword>
<evidence type="ECO:0000256" key="1">
    <source>
        <dbReference type="ARBA" id="ARBA00001625"/>
    </source>
</evidence>
<dbReference type="Gene3D" id="3.30.540.10">
    <property type="entry name" value="Fructose-1,6-Bisphosphatase, subunit A, domain 1"/>
    <property type="match status" value="1"/>
</dbReference>
<feature type="binding site" evidence="9">
    <location>
        <begin position="89"/>
        <end position="92"/>
    </location>
    <ligand>
        <name>substrate</name>
    </ligand>
</feature>
<feature type="binding site" evidence="9">
    <location>
        <position position="214"/>
    </location>
    <ligand>
        <name>substrate</name>
    </ligand>
</feature>
<dbReference type="EMBL" id="BMXP01000001">
    <property type="protein sequence ID" value="GGW74443.1"/>
    <property type="molecule type" value="Genomic_DNA"/>
</dbReference>
<protein>
    <recommendedName>
        <fullName evidence="9">3'(2'),5'-bisphosphate nucleotidase CysQ</fullName>
        <ecNumber evidence="9">3.1.3.7</ecNumber>
    </recommendedName>
    <alternativeName>
        <fullName evidence="9">3'(2'),5-bisphosphonucleoside 3'(2')-phosphohydrolase</fullName>
    </alternativeName>
    <alternativeName>
        <fullName evidence="9">3'-phosphoadenosine 5'-phosphate phosphatase</fullName>
        <shortName evidence="9">PAP phosphatase</shortName>
    </alternativeName>
</protein>
<evidence type="ECO:0000256" key="10">
    <source>
        <dbReference type="PIRSR" id="PIRSR600760-2"/>
    </source>
</evidence>
<evidence type="ECO:0000256" key="3">
    <source>
        <dbReference type="ARBA" id="ARBA00022475"/>
    </source>
</evidence>
<feature type="binding site" evidence="9">
    <location>
        <position position="87"/>
    </location>
    <ligand>
        <name>Mg(2+)</name>
        <dbReference type="ChEBI" id="CHEBI:18420"/>
        <label>1</label>
    </ligand>
</feature>
<name>A0A918MVP6_9ALTE</name>
<feature type="binding site" evidence="10">
    <location>
        <position position="89"/>
    </location>
    <ligand>
        <name>Mg(2+)</name>
        <dbReference type="ChEBI" id="CHEBI:18420"/>
        <label>1</label>
        <note>catalytic</note>
    </ligand>
</feature>
<dbReference type="SUPFAM" id="SSF56655">
    <property type="entry name" value="Carbohydrate phosphatase"/>
    <property type="match status" value="1"/>
</dbReference>
<feature type="binding site" evidence="9">
    <location>
        <position position="67"/>
    </location>
    <ligand>
        <name>Mg(2+)</name>
        <dbReference type="ChEBI" id="CHEBI:18420"/>
        <label>1</label>
    </ligand>
</feature>
<dbReference type="NCBIfam" id="TIGR01331">
    <property type="entry name" value="bisphos_cysQ"/>
    <property type="match status" value="1"/>
</dbReference>
<evidence type="ECO:0000256" key="7">
    <source>
        <dbReference type="ARBA" id="ARBA00022842"/>
    </source>
</evidence>
<dbReference type="EC" id="3.1.3.7" evidence="9"/>
<dbReference type="FunFam" id="3.30.540.10:FF:000007">
    <property type="entry name" value="3'(2'),5'-bisphosphate nucleotidase CysQ"/>
    <property type="match status" value="1"/>
</dbReference>
<accession>A0A918MVP6</accession>
<comment type="cofactor">
    <cofactor evidence="9 10">
        <name>Mg(2+)</name>
        <dbReference type="ChEBI" id="CHEBI:18420"/>
    </cofactor>
</comment>
<evidence type="ECO:0000256" key="5">
    <source>
        <dbReference type="ARBA" id="ARBA00022723"/>
    </source>
</evidence>
<reference evidence="11" key="2">
    <citation type="submission" date="2020-09" db="EMBL/GenBank/DDBJ databases">
        <authorList>
            <person name="Sun Q."/>
            <person name="Kim S."/>
        </authorList>
    </citation>
    <scope>NUCLEOTIDE SEQUENCE</scope>
    <source>
        <strain evidence="11">KCTC 22164</strain>
    </source>
</reference>
<comment type="function">
    <text evidence="9">Converts adenosine-3',5'-bisphosphate (PAP) to AMP.</text>
</comment>
<feature type="binding site" evidence="9">
    <location>
        <position position="87"/>
    </location>
    <ligand>
        <name>Mg(2+)</name>
        <dbReference type="ChEBI" id="CHEBI:18420"/>
        <label>2</label>
    </ligand>
</feature>
<feature type="binding site" evidence="9">
    <location>
        <position position="89"/>
    </location>
    <ligand>
        <name>Mg(2+)</name>
        <dbReference type="ChEBI" id="CHEBI:18420"/>
        <label>1</label>
    </ligand>
</feature>
<evidence type="ECO:0000313" key="12">
    <source>
        <dbReference type="Proteomes" id="UP000631300"/>
    </source>
</evidence>
<evidence type="ECO:0000313" key="11">
    <source>
        <dbReference type="EMBL" id="GGW74443.1"/>
    </source>
</evidence>
<dbReference type="AlphaFoldDB" id="A0A918MVP6"/>
<feature type="binding site" evidence="9 10">
    <location>
        <position position="90"/>
    </location>
    <ligand>
        <name>Mg(2+)</name>
        <dbReference type="ChEBI" id="CHEBI:18420"/>
        <label>2</label>
    </ligand>
</feature>
<keyword evidence="6 9" id="KW-0378">Hydrolase</keyword>
<feature type="binding site" evidence="10">
    <location>
        <position position="67"/>
    </location>
    <ligand>
        <name>Mg(2+)</name>
        <dbReference type="ChEBI" id="CHEBI:18420"/>
        <label>1</label>
        <note>catalytic</note>
    </ligand>
</feature>
<comment type="caution">
    <text evidence="11">The sequence shown here is derived from an EMBL/GenBank/DDBJ whole genome shotgun (WGS) entry which is preliminary data.</text>
</comment>
<dbReference type="GO" id="GO:0008441">
    <property type="term" value="F:3'(2'),5'-bisphosphate nucleotidase activity"/>
    <property type="evidence" value="ECO:0007669"/>
    <property type="project" value="UniProtKB-UniRule"/>
</dbReference>
<dbReference type="GO" id="GO:0000103">
    <property type="term" value="P:sulfate assimilation"/>
    <property type="evidence" value="ECO:0007669"/>
    <property type="project" value="TreeGrafter"/>
</dbReference>
<reference evidence="11" key="1">
    <citation type="journal article" date="2014" name="Int. J. Syst. Evol. Microbiol.">
        <title>Complete genome sequence of Corynebacterium casei LMG S-19264T (=DSM 44701T), isolated from a smear-ripened cheese.</title>
        <authorList>
            <consortium name="US DOE Joint Genome Institute (JGI-PGF)"/>
            <person name="Walter F."/>
            <person name="Albersmeier A."/>
            <person name="Kalinowski J."/>
            <person name="Ruckert C."/>
        </authorList>
    </citation>
    <scope>NUCLEOTIDE SEQUENCE</scope>
    <source>
        <strain evidence="11">KCTC 22164</strain>
    </source>
</reference>
<feature type="binding site" evidence="9">
    <location>
        <position position="214"/>
    </location>
    <ligand>
        <name>Mg(2+)</name>
        <dbReference type="ChEBI" id="CHEBI:18420"/>
        <label>2</label>
    </ligand>
</feature>
<sequence length="262" mass="28469">MALKDALTENVLKIAKTAGDAIMDIYRKDVAVYEKQDTSPLTEADLAAHNIIVEGLKSLSDLPILSEESADISWNERQQWQRYWLVDPLDGTKEFIKKNGEFTVNIALIDNGKPVMGVVYAPALEKSYIGIVGEGAWSESKGEMTPIKARKHQPGDTWKVVGSRSHQSPEIQKLLAELDGETELVAMGSSLKLCLVAEGQAHLYPRLGPTSEWDTGAAHAVALAAGANVTVLDPQAPLASDAQPLTYNQEESVLNPYFLVSA</sequence>
<feature type="binding site" evidence="10">
    <location>
        <position position="87"/>
    </location>
    <ligand>
        <name>Mg(2+)</name>
        <dbReference type="ChEBI" id="CHEBI:18420"/>
        <label>1</label>
        <note>catalytic</note>
    </ligand>
</feature>
<evidence type="ECO:0000256" key="8">
    <source>
        <dbReference type="ARBA" id="ARBA00023136"/>
    </source>
</evidence>
<dbReference type="Pfam" id="PF00459">
    <property type="entry name" value="Inositol_P"/>
    <property type="match status" value="1"/>
</dbReference>
<evidence type="ECO:0000256" key="6">
    <source>
        <dbReference type="ARBA" id="ARBA00022801"/>
    </source>
</evidence>
<keyword evidence="12" id="KW-1185">Reference proteome</keyword>
<evidence type="ECO:0000256" key="9">
    <source>
        <dbReference type="HAMAP-Rule" id="MF_02095"/>
    </source>
</evidence>
<evidence type="ECO:0000256" key="4">
    <source>
        <dbReference type="ARBA" id="ARBA00022519"/>
    </source>
</evidence>
<dbReference type="Proteomes" id="UP000631300">
    <property type="component" value="Unassembled WGS sequence"/>
</dbReference>
<organism evidence="11 12">
    <name type="scientific">Alteromonas halophila</name>
    <dbReference type="NCBI Taxonomy" id="516698"/>
    <lineage>
        <taxon>Bacteria</taxon>
        <taxon>Pseudomonadati</taxon>
        <taxon>Pseudomonadota</taxon>
        <taxon>Gammaproteobacteria</taxon>
        <taxon>Alteromonadales</taxon>
        <taxon>Alteromonadaceae</taxon>
        <taxon>Alteromonas/Salinimonas group</taxon>
        <taxon>Alteromonas</taxon>
    </lineage>
</organism>